<proteinExistence type="predicted"/>
<dbReference type="AlphaFoldDB" id="A0A3D8QEI9"/>
<comment type="caution">
    <text evidence="2">The sequence shown here is derived from an EMBL/GenBank/DDBJ whole genome shotgun (WGS) entry which is preliminary data.</text>
</comment>
<feature type="region of interest" description="Disordered" evidence="1">
    <location>
        <begin position="20"/>
        <end position="63"/>
    </location>
</feature>
<evidence type="ECO:0000256" key="1">
    <source>
        <dbReference type="SAM" id="MobiDB-lite"/>
    </source>
</evidence>
<gene>
    <name evidence="2" type="ORF">BP5796_11868</name>
</gene>
<sequence>MVVVLVAAAVAAVGHKAYKKHADKKDAAKKHAAKKADEKLAAAAAKEGSGDDSDSSSGGQDAKIYEIAGDSEFVLPPPPYAPDDIGSPQRVSLGTAATHLSDLPSLQNTELSLSTPEAHPVVAELEGNNTMLRPEPLFTARSPVSGESETEMIPPIPQKSARRISTEL</sequence>
<evidence type="ECO:0000313" key="2">
    <source>
        <dbReference type="EMBL" id="RDW60262.1"/>
    </source>
</evidence>
<dbReference type="EMBL" id="PDLN01000019">
    <property type="protein sequence ID" value="RDW60262.1"/>
    <property type="molecule type" value="Genomic_DNA"/>
</dbReference>
<reference evidence="2 3" key="1">
    <citation type="journal article" date="2018" name="IMA Fungus">
        <title>IMA Genome-F 9: Draft genome sequence of Annulohypoxylon stygium, Aspergillus mulundensis, Berkeleyomyces basicola (syn. Thielaviopsis basicola), Ceratocystis smalleyi, two Cercospora beticola strains, Coleophoma cylindrospora, Fusarium fracticaudum, Phialophora cf. hyalina, and Morchella septimelata.</title>
        <authorList>
            <person name="Wingfield B.D."/>
            <person name="Bills G.F."/>
            <person name="Dong Y."/>
            <person name="Huang W."/>
            <person name="Nel W.J."/>
            <person name="Swalarsk-Parry B.S."/>
            <person name="Vaghefi N."/>
            <person name="Wilken P.M."/>
            <person name="An Z."/>
            <person name="de Beer Z.W."/>
            <person name="De Vos L."/>
            <person name="Chen L."/>
            <person name="Duong T.A."/>
            <person name="Gao Y."/>
            <person name="Hammerbacher A."/>
            <person name="Kikkert J.R."/>
            <person name="Li Y."/>
            <person name="Li H."/>
            <person name="Li K."/>
            <person name="Li Q."/>
            <person name="Liu X."/>
            <person name="Ma X."/>
            <person name="Naidoo K."/>
            <person name="Pethybridge S.J."/>
            <person name="Sun J."/>
            <person name="Steenkamp E.T."/>
            <person name="van der Nest M.A."/>
            <person name="van Wyk S."/>
            <person name="Wingfield M.J."/>
            <person name="Xiong C."/>
            <person name="Yue Q."/>
            <person name="Zhang X."/>
        </authorList>
    </citation>
    <scope>NUCLEOTIDE SEQUENCE [LARGE SCALE GENOMIC DNA]</scope>
    <source>
        <strain evidence="2 3">BP5796</strain>
    </source>
</reference>
<feature type="compositionally biased region" description="Basic residues" evidence="1">
    <location>
        <begin position="20"/>
        <end position="33"/>
    </location>
</feature>
<dbReference type="OrthoDB" id="10439749at2759"/>
<accession>A0A3D8QEI9</accession>
<organism evidence="2 3">
    <name type="scientific">Coleophoma crateriformis</name>
    <dbReference type="NCBI Taxonomy" id="565419"/>
    <lineage>
        <taxon>Eukaryota</taxon>
        <taxon>Fungi</taxon>
        <taxon>Dikarya</taxon>
        <taxon>Ascomycota</taxon>
        <taxon>Pezizomycotina</taxon>
        <taxon>Leotiomycetes</taxon>
        <taxon>Helotiales</taxon>
        <taxon>Dermateaceae</taxon>
        <taxon>Coleophoma</taxon>
    </lineage>
</organism>
<name>A0A3D8QEI9_9HELO</name>
<dbReference type="Proteomes" id="UP000256328">
    <property type="component" value="Unassembled WGS sequence"/>
</dbReference>
<protein>
    <submittedName>
        <fullName evidence="2">Uncharacterized protein</fullName>
    </submittedName>
</protein>
<keyword evidence="3" id="KW-1185">Reference proteome</keyword>
<evidence type="ECO:0000313" key="3">
    <source>
        <dbReference type="Proteomes" id="UP000256328"/>
    </source>
</evidence>
<feature type="region of interest" description="Disordered" evidence="1">
    <location>
        <begin position="126"/>
        <end position="168"/>
    </location>
</feature>